<gene>
    <name evidence="1" type="ORF">S01H4_56066</name>
</gene>
<dbReference type="AlphaFoldDB" id="X1E1I8"/>
<name>X1E1I8_9ZZZZ</name>
<proteinExistence type="predicted"/>
<evidence type="ECO:0000313" key="1">
    <source>
        <dbReference type="EMBL" id="GAH11024.1"/>
    </source>
</evidence>
<accession>X1E1I8</accession>
<feature type="non-terminal residue" evidence="1">
    <location>
        <position position="31"/>
    </location>
</feature>
<protein>
    <submittedName>
        <fullName evidence="1">Uncharacterized protein</fullName>
    </submittedName>
</protein>
<organism evidence="1">
    <name type="scientific">marine sediment metagenome</name>
    <dbReference type="NCBI Taxonomy" id="412755"/>
    <lineage>
        <taxon>unclassified sequences</taxon>
        <taxon>metagenomes</taxon>
        <taxon>ecological metagenomes</taxon>
    </lineage>
</organism>
<comment type="caution">
    <text evidence="1">The sequence shown here is derived from an EMBL/GenBank/DDBJ whole genome shotgun (WGS) entry which is preliminary data.</text>
</comment>
<sequence length="31" mass="3682">MVNRRSNPVKEIRENQIKDAALKLFSEKGFY</sequence>
<dbReference type="Gene3D" id="1.10.10.60">
    <property type="entry name" value="Homeodomain-like"/>
    <property type="match status" value="1"/>
</dbReference>
<dbReference type="EMBL" id="BART01032446">
    <property type="protein sequence ID" value="GAH11024.1"/>
    <property type="molecule type" value="Genomic_DNA"/>
</dbReference>
<reference evidence="1" key="1">
    <citation type="journal article" date="2014" name="Front. Microbiol.">
        <title>High frequency of phylogenetically diverse reductive dehalogenase-homologous genes in deep subseafloor sedimentary metagenomes.</title>
        <authorList>
            <person name="Kawai M."/>
            <person name="Futagami T."/>
            <person name="Toyoda A."/>
            <person name="Takaki Y."/>
            <person name="Nishi S."/>
            <person name="Hori S."/>
            <person name="Arai W."/>
            <person name="Tsubouchi T."/>
            <person name="Morono Y."/>
            <person name="Uchiyama I."/>
            <person name="Ito T."/>
            <person name="Fujiyama A."/>
            <person name="Inagaki F."/>
            <person name="Takami H."/>
        </authorList>
    </citation>
    <scope>NUCLEOTIDE SEQUENCE</scope>
    <source>
        <strain evidence="1">Expedition CK06-06</strain>
    </source>
</reference>